<evidence type="ECO:0000256" key="10">
    <source>
        <dbReference type="ARBA" id="ARBA00023136"/>
    </source>
</evidence>
<dbReference type="EMBL" id="FTPD01000056">
    <property type="protein sequence ID" value="SIT58884.1"/>
    <property type="molecule type" value="Genomic_DNA"/>
</dbReference>
<evidence type="ECO:0000313" key="14">
    <source>
        <dbReference type="EMBL" id="SIT58884.1"/>
    </source>
</evidence>
<feature type="transmembrane region" description="Helical" evidence="11">
    <location>
        <begin position="193"/>
        <end position="216"/>
    </location>
</feature>
<evidence type="ECO:0000256" key="9">
    <source>
        <dbReference type="ARBA" id="ARBA00023012"/>
    </source>
</evidence>
<dbReference type="GO" id="GO:0004673">
    <property type="term" value="F:protein histidine kinase activity"/>
    <property type="evidence" value="ECO:0007669"/>
    <property type="project" value="UniProtKB-EC"/>
</dbReference>
<dbReference type="InterPro" id="IPR036890">
    <property type="entry name" value="HATPase_C_sf"/>
</dbReference>
<evidence type="ECO:0000313" key="15">
    <source>
        <dbReference type="Proteomes" id="UP000188388"/>
    </source>
</evidence>
<evidence type="ECO:0000256" key="2">
    <source>
        <dbReference type="ARBA" id="ARBA00004370"/>
    </source>
</evidence>
<keyword evidence="7" id="KW-0418">Kinase</keyword>
<proteinExistence type="predicted"/>
<dbReference type="InterPro" id="IPR004358">
    <property type="entry name" value="Sig_transdc_His_kin-like_C"/>
</dbReference>
<accession>A0A1R3VKC1</accession>
<feature type="transmembrane region" description="Helical" evidence="11">
    <location>
        <begin position="27"/>
        <end position="50"/>
    </location>
</feature>
<dbReference type="InterPro" id="IPR003660">
    <property type="entry name" value="HAMP_dom"/>
</dbReference>
<dbReference type="STRING" id="1631249.BQ8794_60193"/>
<evidence type="ECO:0000256" key="3">
    <source>
        <dbReference type="ARBA" id="ARBA00012438"/>
    </source>
</evidence>
<dbReference type="AlphaFoldDB" id="A0A1R3VKC1"/>
<organism evidence="14 15">
    <name type="scientific">Mesorhizobium prunaredense</name>
    <dbReference type="NCBI Taxonomy" id="1631249"/>
    <lineage>
        <taxon>Bacteria</taxon>
        <taxon>Pseudomonadati</taxon>
        <taxon>Pseudomonadota</taxon>
        <taxon>Alphaproteobacteria</taxon>
        <taxon>Hyphomicrobiales</taxon>
        <taxon>Phyllobacteriaceae</taxon>
        <taxon>Mesorhizobium</taxon>
    </lineage>
</organism>
<reference evidence="15" key="1">
    <citation type="submission" date="2017-01" db="EMBL/GenBank/DDBJ databases">
        <authorList>
            <person name="Brunel B."/>
        </authorList>
    </citation>
    <scope>NUCLEOTIDE SEQUENCE [LARGE SCALE GENOMIC DNA]</scope>
</reference>
<gene>
    <name evidence="14" type="ORF">BQ8794_60193</name>
</gene>
<name>A0A1R3VKC1_9HYPH</name>
<dbReference type="PROSITE" id="PS50109">
    <property type="entry name" value="HIS_KIN"/>
    <property type="match status" value="1"/>
</dbReference>
<dbReference type="Proteomes" id="UP000188388">
    <property type="component" value="Unassembled WGS sequence"/>
</dbReference>
<evidence type="ECO:0000256" key="4">
    <source>
        <dbReference type="ARBA" id="ARBA00022553"/>
    </source>
</evidence>
<evidence type="ECO:0000256" key="6">
    <source>
        <dbReference type="ARBA" id="ARBA00022692"/>
    </source>
</evidence>
<keyword evidence="9" id="KW-0902">Two-component regulatory system</keyword>
<dbReference type="InterPro" id="IPR003594">
    <property type="entry name" value="HATPase_dom"/>
</dbReference>
<dbReference type="GO" id="GO:0000160">
    <property type="term" value="P:phosphorelay signal transduction system"/>
    <property type="evidence" value="ECO:0007669"/>
    <property type="project" value="UniProtKB-KW"/>
</dbReference>
<dbReference type="RefSeq" id="WP_077381967.1">
    <property type="nucleotide sequence ID" value="NZ_FTPD01000056.1"/>
</dbReference>
<dbReference type="Pfam" id="PF02518">
    <property type="entry name" value="HATPase_c"/>
    <property type="match status" value="1"/>
</dbReference>
<evidence type="ECO:0000259" key="12">
    <source>
        <dbReference type="PROSITE" id="PS50109"/>
    </source>
</evidence>
<dbReference type="PRINTS" id="PR00344">
    <property type="entry name" value="BCTRLSENSOR"/>
</dbReference>
<dbReference type="SUPFAM" id="SSF55874">
    <property type="entry name" value="ATPase domain of HSP90 chaperone/DNA topoisomerase II/histidine kinase"/>
    <property type="match status" value="1"/>
</dbReference>
<dbReference type="SMART" id="SM00387">
    <property type="entry name" value="HATPase_c"/>
    <property type="match status" value="1"/>
</dbReference>
<evidence type="ECO:0000256" key="11">
    <source>
        <dbReference type="SAM" id="Phobius"/>
    </source>
</evidence>
<keyword evidence="14" id="KW-0547">Nucleotide-binding</keyword>
<evidence type="ECO:0000256" key="8">
    <source>
        <dbReference type="ARBA" id="ARBA00022989"/>
    </source>
</evidence>
<protein>
    <recommendedName>
        <fullName evidence="3">histidine kinase</fullName>
        <ecNumber evidence="3">2.7.13.3</ecNumber>
    </recommendedName>
</protein>
<evidence type="ECO:0000256" key="7">
    <source>
        <dbReference type="ARBA" id="ARBA00022777"/>
    </source>
</evidence>
<keyword evidence="14" id="KW-0067">ATP-binding</keyword>
<dbReference type="PROSITE" id="PS50885">
    <property type="entry name" value="HAMP"/>
    <property type="match status" value="1"/>
</dbReference>
<evidence type="ECO:0000256" key="1">
    <source>
        <dbReference type="ARBA" id="ARBA00000085"/>
    </source>
</evidence>
<dbReference type="GO" id="GO:0005524">
    <property type="term" value="F:ATP binding"/>
    <property type="evidence" value="ECO:0007669"/>
    <property type="project" value="UniProtKB-KW"/>
</dbReference>
<feature type="domain" description="HAMP" evidence="13">
    <location>
        <begin position="213"/>
        <end position="264"/>
    </location>
</feature>
<keyword evidence="8 11" id="KW-1133">Transmembrane helix</keyword>
<dbReference type="GO" id="GO:0005886">
    <property type="term" value="C:plasma membrane"/>
    <property type="evidence" value="ECO:0007669"/>
    <property type="project" value="TreeGrafter"/>
</dbReference>
<comment type="catalytic activity">
    <reaction evidence="1">
        <text>ATP + protein L-histidine = ADP + protein N-phospho-L-histidine.</text>
        <dbReference type="EC" id="2.7.13.3"/>
    </reaction>
</comment>
<dbReference type="PANTHER" id="PTHR45436">
    <property type="entry name" value="SENSOR HISTIDINE KINASE YKOH"/>
    <property type="match status" value="1"/>
</dbReference>
<dbReference type="InterPro" id="IPR050428">
    <property type="entry name" value="TCS_sensor_his_kinase"/>
</dbReference>
<evidence type="ECO:0000259" key="13">
    <source>
        <dbReference type="PROSITE" id="PS50885"/>
    </source>
</evidence>
<keyword evidence="10 11" id="KW-0472">Membrane</keyword>
<feature type="domain" description="Histidine kinase" evidence="12">
    <location>
        <begin position="272"/>
        <end position="489"/>
    </location>
</feature>
<keyword evidence="15" id="KW-1185">Reference proteome</keyword>
<keyword evidence="5" id="KW-0808">Transferase</keyword>
<dbReference type="Gene3D" id="1.10.287.130">
    <property type="match status" value="1"/>
</dbReference>
<dbReference type="PANTHER" id="PTHR45436:SF5">
    <property type="entry name" value="SENSOR HISTIDINE KINASE TRCS"/>
    <property type="match status" value="1"/>
</dbReference>
<keyword evidence="6 11" id="KW-0812">Transmembrane</keyword>
<evidence type="ECO:0000256" key="5">
    <source>
        <dbReference type="ARBA" id="ARBA00022679"/>
    </source>
</evidence>
<keyword evidence="4" id="KW-0597">Phosphoprotein</keyword>
<dbReference type="Gene3D" id="3.30.565.10">
    <property type="entry name" value="Histidine kinase-like ATPase, C-terminal domain"/>
    <property type="match status" value="1"/>
</dbReference>
<sequence>MSRRRKAEPLKQTARTPLSLRFGPRSLAFRVIAFSTVWAILTLIVIFTLITTLYRQASERGFDSLLSAHLFNLIGSVGVSEGGSLTGAPDLGDLRFSEPNSGWYWSVEPASEGVSGELHSSSMTKAILSPSVADVPFNASFQRSYTTEGIDGEELEVFESEFVLDAKNRAARFRVMGNKTELEQEIGAFQRRLLTYLSLFGVGMIAINAIAILLGLQPLRRVRDALAMVREGTAQKLDGRFPAEIEPLADETNALIENNKRIVERSRTQVGNLAHSLKTPLAVLINEGRALGGAKGQLIAEQAASMQKQVDHYLQRARVAAQRDSVVYRTPVTPLVQRMVRVLQKLNPQTALSLSLPAVDIVFAGEREDLEELLGNLLDNAMKWAKNAVAVSVAPISGKKSGSGNKSGSGKEGAVNLFEISIEDDGPGIPEDKAREALKRGRRLDETKPGTGLGLAIVADLVNEYGGVLALERSSMGGLKAVVRLRSLH</sequence>
<dbReference type="EC" id="2.7.13.3" evidence="3"/>
<comment type="subcellular location">
    <subcellularLocation>
        <location evidence="2">Membrane</location>
    </subcellularLocation>
</comment>
<dbReference type="InterPro" id="IPR005467">
    <property type="entry name" value="His_kinase_dom"/>
</dbReference>